<keyword evidence="4" id="KW-0547">Nucleotide-binding</keyword>
<dbReference type="GO" id="GO:0005524">
    <property type="term" value="F:ATP binding"/>
    <property type="evidence" value="ECO:0007669"/>
    <property type="project" value="UniProtKB-KW"/>
</dbReference>
<keyword evidence="5 9" id="KW-0418">Kinase</keyword>
<reference evidence="9 10" key="1">
    <citation type="submission" date="2019-04" db="EMBL/GenBank/DDBJ databases">
        <title>Cohnella sp. nov., isolated from soil.</title>
        <authorList>
            <person name="Kim W."/>
        </authorList>
    </citation>
    <scope>NUCLEOTIDE SEQUENCE [LARGE SCALE GENOMIC DNA]</scope>
    <source>
        <strain evidence="9 10">CAU 1483</strain>
    </source>
</reference>
<evidence type="ECO:0000256" key="7">
    <source>
        <dbReference type="ARBA" id="ARBA00038240"/>
    </source>
</evidence>
<evidence type="ECO:0000256" key="4">
    <source>
        <dbReference type="ARBA" id="ARBA00022741"/>
    </source>
</evidence>
<evidence type="ECO:0000256" key="5">
    <source>
        <dbReference type="ARBA" id="ARBA00022777"/>
    </source>
</evidence>
<dbReference type="InterPro" id="IPR011009">
    <property type="entry name" value="Kinase-like_dom_sf"/>
</dbReference>
<protein>
    <submittedName>
        <fullName evidence="9">Homoserine kinase</fullName>
    </submittedName>
</protein>
<organism evidence="9 10">
    <name type="scientific">Cohnella pontilimi</name>
    <dbReference type="NCBI Taxonomy" id="2564100"/>
    <lineage>
        <taxon>Bacteria</taxon>
        <taxon>Bacillati</taxon>
        <taxon>Bacillota</taxon>
        <taxon>Bacilli</taxon>
        <taxon>Bacillales</taxon>
        <taxon>Paenibacillaceae</taxon>
        <taxon>Cohnella</taxon>
    </lineage>
</organism>
<dbReference type="OrthoDB" id="9800774at2"/>
<keyword evidence="1" id="KW-0028">Amino-acid biosynthesis</keyword>
<keyword evidence="3" id="KW-0791">Threonine biosynthesis</keyword>
<comment type="similarity">
    <text evidence="7">Belongs to the pseudomonas-type ThrB family.</text>
</comment>
<keyword evidence="10" id="KW-1185">Reference proteome</keyword>
<gene>
    <name evidence="9" type="ORF">E5161_20540</name>
</gene>
<dbReference type="Gene3D" id="3.30.200.20">
    <property type="entry name" value="Phosphorylase Kinase, domain 1"/>
    <property type="match status" value="1"/>
</dbReference>
<dbReference type="InterPro" id="IPR005280">
    <property type="entry name" value="Homoserine_kinase_II"/>
</dbReference>
<evidence type="ECO:0000256" key="2">
    <source>
        <dbReference type="ARBA" id="ARBA00022679"/>
    </source>
</evidence>
<evidence type="ECO:0000256" key="1">
    <source>
        <dbReference type="ARBA" id="ARBA00022605"/>
    </source>
</evidence>
<dbReference type="AlphaFoldDB" id="A0A4U0F0C2"/>
<evidence type="ECO:0000313" key="9">
    <source>
        <dbReference type="EMBL" id="TJY37658.1"/>
    </source>
</evidence>
<comment type="caution">
    <text evidence="9">The sequence shown here is derived from an EMBL/GenBank/DDBJ whole genome shotgun (WGS) entry which is preliminary data.</text>
</comment>
<dbReference type="RefSeq" id="WP_136779750.1">
    <property type="nucleotide sequence ID" value="NZ_SUPK01000017.1"/>
</dbReference>
<dbReference type="Gene3D" id="3.90.1200.10">
    <property type="match status" value="1"/>
</dbReference>
<dbReference type="PANTHER" id="PTHR21064:SF6">
    <property type="entry name" value="AMINOGLYCOSIDE PHOSPHOTRANSFERASE DOMAIN-CONTAINING PROTEIN"/>
    <property type="match status" value="1"/>
</dbReference>
<dbReference type="GO" id="GO:0004413">
    <property type="term" value="F:homoserine kinase activity"/>
    <property type="evidence" value="ECO:0007669"/>
    <property type="project" value="InterPro"/>
</dbReference>
<dbReference type="InterPro" id="IPR050249">
    <property type="entry name" value="Pseudomonas-type_ThrB"/>
</dbReference>
<feature type="domain" description="Aminoglycoside phosphotransferase" evidence="8">
    <location>
        <begin position="30"/>
        <end position="248"/>
    </location>
</feature>
<keyword evidence="2" id="KW-0808">Transferase</keyword>
<evidence type="ECO:0000313" key="10">
    <source>
        <dbReference type="Proteomes" id="UP000309673"/>
    </source>
</evidence>
<name>A0A4U0F0C2_9BACL</name>
<sequence length="315" mass="37161">MAIKTVFSEYELTELVSNYDLGKFLGSFPLAGGTVQTNIGIRTTMGQFVLRYYENRSVESVLFETNLLIYLKGRNYPCPSPYKNRKGSFVGIYNLKPYVIFEYMEGKHISQPTLEQKKKLIQKVAELHKLTENYSTVHKENRWNYNVELCHKLAGQAAERINTLDAFQKFSWVENELRRLQLPASLPMGVCHADFHFSNVLFKHNEISALLDFDDANYTFLIFDLIGLIESWAWRHDLDYVLNFEEAKKVVWTYNSFRPLMKMEKQHLFDVYKLSILFDCVWFFERGDVSDFYEKRKIDFLNGLGREVFSRKLFE</sequence>
<keyword evidence="6" id="KW-0067">ATP-binding</keyword>
<evidence type="ECO:0000256" key="3">
    <source>
        <dbReference type="ARBA" id="ARBA00022697"/>
    </source>
</evidence>
<dbReference type="CDD" id="cd05153">
    <property type="entry name" value="HomoserineK_II"/>
    <property type="match status" value="1"/>
</dbReference>
<dbReference type="PANTHER" id="PTHR21064">
    <property type="entry name" value="AMINOGLYCOSIDE PHOSPHOTRANSFERASE DOMAIN-CONTAINING PROTEIN-RELATED"/>
    <property type="match status" value="1"/>
</dbReference>
<evidence type="ECO:0000259" key="8">
    <source>
        <dbReference type="Pfam" id="PF01636"/>
    </source>
</evidence>
<proteinExistence type="inferred from homology"/>
<evidence type="ECO:0000256" key="6">
    <source>
        <dbReference type="ARBA" id="ARBA00022840"/>
    </source>
</evidence>
<dbReference type="Proteomes" id="UP000309673">
    <property type="component" value="Unassembled WGS sequence"/>
</dbReference>
<dbReference type="InterPro" id="IPR002575">
    <property type="entry name" value="Aminoglycoside_PTrfase"/>
</dbReference>
<dbReference type="GO" id="GO:0009088">
    <property type="term" value="P:threonine biosynthetic process"/>
    <property type="evidence" value="ECO:0007669"/>
    <property type="project" value="UniProtKB-KW"/>
</dbReference>
<dbReference type="Pfam" id="PF01636">
    <property type="entry name" value="APH"/>
    <property type="match status" value="1"/>
</dbReference>
<accession>A0A4U0F0C2</accession>
<dbReference type="EMBL" id="SUPK01000017">
    <property type="protein sequence ID" value="TJY37658.1"/>
    <property type="molecule type" value="Genomic_DNA"/>
</dbReference>
<dbReference type="SUPFAM" id="SSF56112">
    <property type="entry name" value="Protein kinase-like (PK-like)"/>
    <property type="match status" value="1"/>
</dbReference>